<evidence type="ECO:0000313" key="1">
    <source>
        <dbReference type="EMBL" id="MCG4609924.1"/>
    </source>
</evidence>
<sequence>METLHSSSYNAIPQKPEGATRILLVRHCEAEGNTNGRFQGSSDCGISGNGEKQLELLALRLRNIRIDAMYSSPLKRAWLTAEAVNRYHHLPIHAEKRLQEIDGGDYEGLLWADLPKVAPEQDANWYTAPQNFCAPHGESMRQVYDRVWEAVRAIVRENPGKTVCVASHGCAIRNILCHAMNKPLEQLNDVDWCDNTAVSVIDFDQQGNPHLAVWNDASHLTPEVSVFAKQTWWRRENRERRR</sequence>
<dbReference type="InterPro" id="IPR013078">
    <property type="entry name" value="His_Pase_superF_clade-1"/>
</dbReference>
<gene>
    <name evidence="1" type="ORF">L0P57_03080</name>
</gene>
<dbReference type="RefSeq" id="WP_087230823.1">
    <property type="nucleotide sequence ID" value="NZ_JAKNHQ010000003.1"/>
</dbReference>
<comment type="caution">
    <text evidence="1">The sequence shown here is derived from an EMBL/GenBank/DDBJ whole genome shotgun (WGS) entry which is preliminary data.</text>
</comment>
<keyword evidence="2" id="KW-1185">Reference proteome</keyword>
<dbReference type="PANTHER" id="PTHR48100:SF10">
    <property type="entry name" value="2-CARBOXY-D-ARABINITOL-1-PHOSPHATASE-RELATED"/>
    <property type="match status" value="1"/>
</dbReference>
<dbReference type="Proteomes" id="UP001298681">
    <property type="component" value="Unassembled WGS sequence"/>
</dbReference>
<protein>
    <submittedName>
        <fullName evidence="1">Histidine phosphatase family protein</fullName>
    </submittedName>
</protein>
<organism evidence="1 2">
    <name type="scientific">Anaeromassilibacillus senegalensis</name>
    <dbReference type="NCBI Taxonomy" id="1673717"/>
    <lineage>
        <taxon>Bacteria</taxon>
        <taxon>Bacillati</taxon>
        <taxon>Bacillota</taxon>
        <taxon>Clostridia</taxon>
        <taxon>Eubacteriales</taxon>
        <taxon>Acutalibacteraceae</taxon>
        <taxon>Anaeromassilibacillus</taxon>
    </lineage>
</organism>
<name>A0ABS9MGJ9_9FIRM</name>
<accession>A0ABS9MGJ9</accession>
<evidence type="ECO:0000313" key="2">
    <source>
        <dbReference type="Proteomes" id="UP001298681"/>
    </source>
</evidence>
<dbReference type="EMBL" id="JAKNHQ010000003">
    <property type="protein sequence ID" value="MCG4609924.1"/>
    <property type="molecule type" value="Genomic_DNA"/>
</dbReference>
<dbReference type="Gene3D" id="3.40.50.1240">
    <property type="entry name" value="Phosphoglycerate mutase-like"/>
    <property type="match status" value="1"/>
</dbReference>
<dbReference type="CDD" id="cd07067">
    <property type="entry name" value="HP_PGM_like"/>
    <property type="match status" value="1"/>
</dbReference>
<dbReference type="SMART" id="SM00855">
    <property type="entry name" value="PGAM"/>
    <property type="match status" value="1"/>
</dbReference>
<dbReference type="PANTHER" id="PTHR48100">
    <property type="entry name" value="BROAD-SPECIFICITY PHOSPHATASE YOR283W-RELATED"/>
    <property type="match status" value="1"/>
</dbReference>
<proteinExistence type="predicted"/>
<reference evidence="1 2" key="1">
    <citation type="submission" date="2022-01" db="EMBL/GenBank/DDBJ databases">
        <title>Collection of gut derived symbiotic bacterial strains cultured from healthy donors.</title>
        <authorList>
            <person name="Lin H."/>
            <person name="Kohout C."/>
            <person name="Waligurski E."/>
            <person name="Pamer E.G."/>
        </authorList>
    </citation>
    <scope>NUCLEOTIDE SEQUENCE [LARGE SCALE GENOMIC DNA]</scope>
    <source>
        <strain evidence="1 2">DFI.7.58</strain>
    </source>
</reference>
<dbReference type="SUPFAM" id="SSF53254">
    <property type="entry name" value="Phosphoglycerate mutase-like"/>
    <property type="match status" value="1"/>
</dbReference>
<dbReference type="InterPro" id="IPR050275">
    <property type="entry name" value="PGM_Phosphatase"/>
</dbReference>
<dbReference type="Pfam" id="PF00300">
    <property type="entry name" value="His_Phos_1"/>
    <property type="match status" value="1"/>
</dbReference>
<dbReference type="InterPro" id="IPR029033">
    <property type="entry name" value="His_PPase_superfam"/>
</dbReference>